<feature type="binding site" evidence="9">
    <location>
        <begin position="140"/>
        <end position="142"/>
    </location>
    <ligand>
        <name>2-[(2R,5Z)-2-carboxy-4-methylthiazol-5(2H)-ylidene]ethyl phosphate</name>
        <dbReference type="ChEBI" id="CHEBI:62899"/>
    </ligand>
</feature>
<evidence type="ECO:0000256" key="10">
    <source>
        <dbReference type="RuleBase" id="RU003826"/>
    </source>
</evidence>
<feature type="binding site" evidence="9">
    <location>
        <position position="76"/>
    </location>
    <ligand>
        <name>Mg(2+)</name>
        <dbReference type="ChEBI" id="CHEBI:18420"/>
    </ligand>
</feature>
<dbReference type="PANTHER" id="PTHR20857:SF15">
    <property type="entry name" value="THIAMINE-PHOSPHATE SYNTHASE"/>
    <property type="match status" value="1"/>
</dbReference>
<comment type="caution">
    <text evidence="13">The sequence shown here is derived from an EMBL/GenBank/DDBJ whole genome shotgun (WGS) entry which is preliminary data.</text>
</comment>
<gene>
    <name evidence="9 13" type="primary">thiE</name>
    <name evidence="13" type="ORF">OV287_37285</name>
</gene>
<dbReference type="Proteomes" id="UP001207654">
    <property type="component" value="Unassembled WGS sequence"/>
</dbReference>
<accession>A0ABT4AFP2</accession>
<evidence type="ECO:0000256" key="5">
    <source>
        <dbReference type="ARBA" id="ARBA00022977"/>
    </source>
</evidence>
<evidence type="ECO:0000256" key="1">
    <source>
        <dbReference type="ARBA" id="ARBA00005165"/>
    </source>
</evidence>
<feature type="binding site" evidence="9">
    <location>
        <position position="75"/>
    </location>
    <ligand>
        <name>4-amino-2-methyl-5-(diphosphooxymethyl)pyrimidine</name>
        <dbReference type="ChEBI" id="CHEBI:57841"/>
    </ligand>
</feature>
<keyword evidence="4 9" id="KW-0460">Magnesium</keyword>
<dbReference type="InterPro" id="IPR013785">
    <property type="entry name" value="Aldolase_TIM"/>
</dbReference>
<name>A0ABT4AFP2_9BACT</name>
<feature type="binding site" evidence="9">
    <location>
        <position position="171"/>
    </location>
    <ligand>
        <name>2-[(2R,5Z)-2-carboxy-4-methylthiazol-5(2H)-ylidene]ethyl phosphate</name>
        <dbReference type="ChEBI" id="CHEBI:62899"/>
    </ligand>
</feature>
<dbReference type="NCBIfam" id="TIGR00693">
    <property type="entry name" value="thiE"/>
    <property type="match status" value="1"/>
</dbReference>
<comment type="similarity">
    <text evidence="9 10">Belongs to the thiamine-phosphate synthase family.</text>
</comment>
<comment type="function">
    <text evidence="9">Condenses 4-methyl-5-(beta-hydroxyethyl)thiazole monophosphate (THZ-P) and 2-methyl-4-amino-5-hydroxymethyl pyrimidine pyrophosphate (HMP-PP) to form thiamine monophosphate (TMP).</text>
</comment>
<dbReference type="InterPro" id="IPR022998">
    <property type="entry name" value="ThiamineP_synth_TenI"/>
</dbReference>
<evidence type="ECO:0000256" key="7">
    <source>
        <dbReference type="ARBA" id="ARBA00047851"/>
    </source>
</evidence>
<feature type="binding site" evidence="9">
    <location>
        <position position="143"/>
    </location>
    <ligand>
        <name>4-amino-2-methyl-5-(diphosphooxymethyl)pyrimidine</name>
        <dbReference type="ChEBI" id="CHEBI:57841"/>
    </ligand>
</feature>
<comment type="catalytic activity">
    <reaction evidence="7 9 10">
        <text>2-(2-carboxy-4-methylthiazol-5-yl)ethyl phosphate + 4-amino-2-methyl-5-(diphosphooxymethyl)pyrimidine + 2 H(+) = thiamine phosphate + CO2 + diphosphate</text>
        <dbReference type="Rhea" id="RHEA:47848"/>
        <dbReference type="ChEBI" id="CHEBI:15378"/>
        <dbReference type="ChEBI" id="CHEBI:16526"/>
        <dbReference type="ChEBI" id="CHEBI:33019"/>
        <dbReference type="ChEBI" id="CHEBI:37575"/>
        <dbReference type="ChEBI" id="CHEBI:57841"/>
        <dbReference type="ChEBI" id="CHEBI:62890"/>
        <dbReference type="EC" id="2.5.1.3"/>
    </reaction>
</comment>
<dbReference type="HAMAP" id="MF_00097">
    <property type="entry name" value="TMP_synthase"/>
    <property type="match status" value="1"/>
</dbReference>
<evidence type="ECO:0000259" key="12">
    <source>
        <dbReference type="Pfam" id="PF02581"/>
    </source>
</evidence>
<organism evidence="13 14">
    <name type="scientific">Archangium lansingense</name>
    <dbReference type="NCBI Taxonomy" id="2995310"/>
    <lineage>
        <taxon>Bacteria</taxon>
        <taxon>Pseudomonadati</taxon>
        <taxon>Myxococcota</taxon>
        <taxon>Myxococcia</taxon>
        <taxon>Myxococcales</taxon>
        <taxon>Cystobacterineae</taxon>
        <taxon>Archangiaceae</taxon>
        <taxon>Archangium</taxon>
    </lineage>
</organism>
<dbReference type="Pfam" id="PF02581">
    <property type="entry name" value="TMP-TENI"/>
    <property type="match status" value="1"/>
</dbReference>
<keyword evidence="2 9" id="KW-0808">Transferase</keyword>
<evidence type="ECO:0000256" key="6">
    <source>
        <dbReference type="ARBA" id="ARBA00047334"/>
    </source>
</evidence>
<dbReference type="GO" id="GO:0004789">
    <property type="term" value="F:thiamine-phosphate diphosphorylase activity"/>
    <property type="evidence" value="ECO:0007669"/>
    <property type="project" value="UniProtKB-EC"/>
</dbReference>
<reference evidence="13 14" key="1">
    <citation type="submission" date="2022-11" db="EMBL/GenBank/DDBJ databases">
        <title>Minimal conservation of predation-associated metabolite biosynthetic gene clusters underscores biosynthetic potential of Myxococcota including descriptions for ten novel species: Archangium lansinium sp. nov., Myxococcus landrumus sp. nov., Nannocystis bai.</title>
        <authorList>
            <person name="Ahearne A."/>
            <person name="Stevens C."/>
            <person name="Phillips K."/>
        </authorList>
    </citation>
    <scope>NUCLEOTIDE SEQUENCE [LARGE SCALE GENOMIC DNA]</scope>
    <source>
        <strain evidence="13 14">MIWBW</strain>
    </source>
</reference>
<dbReference type="RefSeq" id="WP_267538797.1">
    <property type="nucleotide sequence ID" value="NZ_JAPNKA010000001.1"/>
</dbReference>
<dbReference type="SUPFAM" id="SSF51391">
    <property type="entry name" value="Thiamin phosphate synthase"/>
    <property type="match status" value="1"/>
</dbReference>
<keyword evidence="5 9" id="KW-0784">Thiamine biosynthesis</keyword>
<proteinExistence type="inferred from homology"/>
<comment type="catalytic activity">
    <reaction evidence="6 9 10">
        <text>4-methyl-5-(2-phosphooxyethyl)-thiazole + 4-amino-2-methyl-5-(diphosphooxymethyl)pyrimidine + H(+) = thiamine phosphate + diphosphate</text>
        <dbReference type="Rhea" id="RHEA:22328"/>
        <dbReference type="ChEBI" id="CHEBI:15378"/>
        <dbReference type="ChEBI" id="CHEBI:33019"/>
        <dbReference type="ChEBI" id="CHEBI:37575"/>
        <dbReference type="ChEBI" id="CHEBI:57841"/>
        <dbReference type="ChEBI" id="CHEBI:58296"/>
        <dbReference type="EC" id="2.5.1.3"/>
    </reaction>
</comment>
<dbReference type="Gene3D" id="3.20.20.70">
    <property type="entry name" value="Aldolase class I"/>
    <property type="match status" value="1"/>
</dbReference>
<protein>
    <recommendedName>
        <fullName evidence="9">Thiamine-phosphate synthase</fullName>
        <shortName evidence="9">TP synthase</shortName>
        <shortName evidence="9">TPS</shortName>
        <ecNumber evidence="9">2.5.1.3</ecNumber>
    </recommendedName>
    <alternativeName>
        <fullName evidence="9">Thiamine-phosphate pyrophosphorylase</fullName>
        <shortName evidence="9">TMP pyrophosphorylase</shortName>
        <shortName evidence="9">TMP-PPase</shortName>
    </alternativeName>
</protein>
<feature type="domain" description="Thiamine phosphate synthase/TenI" evidence="12">
    <location>
        <begin position="13"/>
        <end position="192"/>
    </location>
</feature>
<evidence type="ECO:0000313" key="14">
    <source>
        <dbReference type="Proteomes" id="UP001207654"/>
    </source>
</evidence>
<sequence>MNALVRPSLPRGLYVLCDDTLRPELSLREKAAGLLAGGARVVQLRMKRTPLREALVAAREVVAACRRAGAVCLVNDRVDLALLSGAHGVHVGEEDLPAEEARALLGPEGLVGVTVRGLEDARAALAAGADYVGLGPVFGTTTKQVPAPVLGLGGFAAVVRASPLPVVGIGGVKLENIADLAATGAHGGAVASDALLAEDIAERVRRLSAAFDRGAQGASLVGGDA</sequence>
<comment type="catalytic activity">
    <reaction evidence="8 9 10">
        <text>2-[(2R,5Z)-2-carboxy-4-methylthiazol-5(2H)-ylidene]ethyl phosphate + 4-amino-2-methyl-5-(diphosphooxymethyl)pyrimidine + 2 H(+) = thiamine phosphate + CO2 + diphosphate</text>
        <dbReference type="Rhea" id="RHEA:47844"/>
        <dbReference type="ChEBI" id="CHEBI:15378"/>
        <dbReference type="ChEBI" id="CHEBI:16526"/>
        <dbReference type="ChEBI" id="CHEBI:33019"/>
        <dbReference type="ChEBI" id="CHEBI:37575"/>
        <dbReference type="ChEBI" id="CHEBI:57841"/>
        <dbReference type="ChEBI" id="CHEBI:62899"/>
        <dbReference type="EC" id="2.5.1.3"/>
    </reaction>
</comment>
<evidence type="ECO:0000256" key="3">
    <source>
        <dbReference type="ARBA" id="ARBA00022723"/>
    </source>
</evidence>
<evidence type="ECO:0000256" key="11">
    <source>
        <dbReference type="RuleBase" id="RU004253"/>
    </source>
</evidence>
<dbReference type="EMBL" id="JAPNKA010000001">
    <property type="protein sequence ID" value="MCY1080121.1"/>
    <property type="molecule type" value="Genomic_DNA"/>
</dbReference>
<comment type="pathway">
    <text evidence="1 9 11">Cofactor biosynthesis; thiamine diphosphate biosynthesis; thiamine phosphate from 4-amino-2-methyl-5-diphosphomethylpyrimidine and 4-methyl-5-(2-phosphoethyl)-thiazole: step 1/1.</text>
</comment>
<dbReference type="InterPro" id="IPR036206">
    <property type="entry name" value="ThiamineP_synth_sf"/>
</dbReference>
<feature type="binding site" evidence="9">
    <location>
        <position position="95"/>
    </location>
    <ligand>
        <name>Mg(2+)</name>
        <dbReference type="ChEBI" id="CHEBI:18420"/>
    </ligand>
</feature>
<comment type="caution">
    <text evidence="9">Lacks conserved residue(s) required for the propagation of feature annotation.</text>
</comment>
<evidence type="ECO:0000256" key="9">
    <source>
        <dbReference type="HAMAP-Rule" id="MF_00097"/>
    </source>
</evidence>
<dbReference type="CDD" id="cd00564">
    <property type="entry name" value="TMP_TenI"/>
    <property type="match status" value="1"/>
</dbReference>
<keyword evidence="14" id="KW-1185">Reference proteome</keyword>
<evidence type="ECO:0000256" key="4">
    <source>
        <dbReference type="ARBA" id="ARBA00022842"/>
    </source>
</evidence>
<dbReference type="PANTHER" id="PTHR20857">
    <property type="entry name" value="THIAMINE-PHOSPHATE PYROPHOSPHORYLASE"/>
    <property type="match status" value="1"/>
</dbReference>
<evidence type="ECO:0000313" key="13">
    <source>
        <dbReference type="EMBL" id="MCY1080121.1"/>
    </source>
</evidence>
<evidence type="ECO:0000256" key="8">
    <source>
        <dbReference type="ARBA" id="ARBA00047883"/>
    </source>
</evidence>
<comment type="cofactor">
    <cofactor evidence="9">
        <name>Mg(2+)</name>
        <dbReference type="ChEBI" id="CHEBI:18420"/>
    </cofactor>
    <text evidence="9">Binds 1 Mg(2+) ion per subunit.</text>
</comment>
<keyword evidence="3 9" id="KW-0479">Metal-binding</keyword>
<dbReference type="EC" id="2.5.1.3" evidence="9"/>
<evidence type="ECO:0000256" key="2">
    <source>
        <dbReference type="ARBA" id="ARBA00022679"/>
    </source>
</evidence>
<feature type="binding site" evidence="9">
    <location>
        <begin position="43"/>
        <end position="47"/>
    </location>
    <ligand>
        <name>4-amino-2-methyl-5-(diphosphooxymethyl)pyrimidine</name>
        <dbReference type="ChEBI" id="CHEBI:57841"/>
    </ligand>
</feature>
<dbReference type="InterPro" id="IPR034291">
    <property type="entry name" value="TMP_synthase"/>
</dbReference>
<feature type="binding site" evidence="9">
    <location>
        <position position="114"/>
    </location>
    <ligand>
        <name>4-amino-2-methyl-5-(diphosphooxymethyl)pyrimidine</name>
        <dbReference type="ChEBI" id="CHEBI:57841"/>
    </ligand>
</feature>